<organism evidence="3 4">
    <name type="scientific">Lacticaseibacillus thailandensis DSM 22698 = JCM 13996</name>
    <dbReference type="NCBI Taxonomy" id="1423810"/>
    <lineage>
        <taxon>Bacteria</taxon>
        <taxon>Bacillati</taxon>
        <taxon>Bacillota</taxon>
        <taxon>Bacilli</taxon>
        <taxon>Lactobacillales</taxon>
        <taxon>Lactobacillaceae</taxon>
        <taxon>Lacticaseibacillus</taxon>
    </lineage>
</organism>
<feature type="compositionally biased region" description="Low complexity" evidence="1">
    <location>
        <begin position="137"/>
        <end position="189"/>
    </location>
</feature>
<evidence type="ECO:0000256" key="2">
    <source>
        <dbReference type="SAM" id="SignalP"/>
    </source>
</evidence>
<evidence type="ECO:0008006" key="5">
    <source>
        <dbReference type="Google" id="ProtNLM"/>
    </source>
</evidence>
<dbReference type="STRING" id="1423810.FD19_GL000733"/>
<feature type="region of interest" description="Disordered" evidence="1">
    <location>
        <begin position="127"/>
        <end position="189"/>
    </location>
</feature>
<dbReference type="EMBL" id="AYZK01000001">
    <property type="protein sequence ID" value="KRM88436.1"/>
    <property type="molecule type" value="Genomic_DNA"/>
</dbReference>
<evidence type="ECO:0000256" key="1">
    <source>
        <dbReference type="SAM" id="MobiDB-lite"/>
    </source>
</evidence>
<evidence type="ECO:0000313" key="3">
    <source>
        <dbReference type="EMBL" id="KRM88436.1"/>
    </source>
</evidence>
<protein>
    <recommendedName>
        <fullName evidence="5">Gas vesicle protein</fullName>
    </recommendedName>
</protein>
<dbReference type="RefSeq" id="WP_082619485.1">
    <property type="nucleotide sequence ID" value="NZ_AYZK01000001.1"/>
</dbReference>
<dbReference type="InterPro" id="IPR024623">
    <property type="entry name" value="YtxH"/>
</dbReference>
<feature type="signal peptide" evidence="2">
    <location>
        <begin position="1"/>
        <end position="20"/>
    </location>
</feature>
<reference evidence="3 4" key="1">
    <citation type="journal article" date="2015" name="Genome Announc.">
        <title>Expanding the biotechnology potential of lactobacilli through comparative genomics of 213 strains and associated genera.</title>
        <authorList>
            <person name="Sun Z."/>
            <person name="Harris H.M."/>
            <person name="McCann A."/>
            <person name="Guo C."/>
            <person name="Argimon S."/>
            <person name="Zhang W."/>
            <person name="Yang X."/>
            <person name="Jeffery I.B."/>
            <person name="Cooney J.C."/>
            <person name="Kagawa T.F."/>
            <person name="Liu W."/>
            <person name="Song Y."/>
            <person name="Salvetti E."/>
            <person name="Wrobel A."/>
            <person name="Rasinkangas P."/>
            <person name="Parkhill J."/>
            <person name="Rea M.C."/>
            <person name="O'Sullivan O."/>
            <person name="Ritari J."/>
            <person name="Douillard F.P."/>
            <person name="Paul Ross R."/>
            <person name="Yang R."/>
            <person name="Briner A.E."/>
            <person name="Felis G.E."/>
            <person name="de Vos W.M."/>
            <person name="Barrangou R."/>
            <person name="Klaenhammer T.R."/>
            <person name="Caufield P.W."/>
            <person name="Cui Y."/>
            <person name="Zhang H."/>
            <person name="O'Toole P.W."/>
        </authorList>
    </citation>
    <scope>NUCLEOTIDE SEQUENCE [LARGE SCALE GENOMIC DNA]</scope>
    <source>
        <strain evidence="3 4">DSM 22698</strain>
    </source>
</reference>
<dbReference type="AlphaFoldDB" id="A0A0R2CEJ8"/>
<dbReference type="Pfam" id="PF12732">
    <property type="entry name" value="YtxH"/>
    <property type="match status" value="1"/>
</dbReference>
<feature type="chain" id="PRO_5039243196" description="Gas vesicle protein" evidence="2">
    <location>
        <begin position="21"/>
        <end position="189"/>
    </location>
</feature>
<evidence type="ECO:0000313" key="4">
    <source>
        <dbReference type="Proteomes" id="UP000051789"/>
    </source>
</evidence>
<proteinExistence type="predicted"/>
<keyword evidence="4" id="KW-1185">Reference proteome</keyword>
<gene>
    <name evidence="3" type="ORF">FD19_GL000733</name>
</gene>
<keyword evidence="2" id="KW-0732">Signal</keyword>
<comment type="caution">
    <text evidence="3">The sequence shown here is derived from an EMBL/GenBank/DDBJ whole genome shotgun (WGS) entry which is preliminary data.</text>
</comment>
<dbReference type="Proteomes" id="UP000051789">
    <property type="component" value="Unassembled WGS sequence"/>
</dbReference>
<sequence>MSKKNHFLLGFILGGASALAATYLLTPQATDELKKKLKSGTNELSDRAADYFDFAKDATEDFRTSAEEFVTGLKTKITPNEDGDISAFTNATAAIRTKLTGNSADDDADFDDIVVDGKSAFGQAKDAGVEAADDVAPEATAGDAEGADVAADTQVATDGTATIGSDAAGSDAPTADTPTADADTPTDNQ</sequence>
<accession>A0A0R2CEJ8</accession>
<name>A0A0R2CEJ8_9LACO</name>
<dbReference type="PATRIC" id="fig|1423810.4.peg.748"/>